<accession>A0A1S3DJS2</accession>
<reference evidence="3" key="1">
    <citation type="submission" date="2025-08" db="UniProtKB">
        <authorList>
            <consortium name="RefSeq"/>
        </authorList>
    </citation>
    <scope>IDENTIFICATION</scope>
</reference>
<dbReference type="Proteomes" id="UP000079169">
    <property type="component" value="Unplaced"/>
</dbReference>
<feature type="non-terminal residue" evidence="3">
    <location>
        <position position="1"/>
    </location>
</feature>
<dbReference type="KEGG" id="dci:103519132"/>
<feature type="non-terminal residue" evidence="3">
    <location>
        <position position="144"/>
    </location>
</feature>
<name>A0A1S3DJS2_DIACI</name>
<dbReference type="RefSeq" id="XP_008482439.1">
    <property type="nucleotide sequence ID" value="XM_008484217.1"/>
</dbReference>
<dbReference type="STRING" id="121845.A0A1S3DJS2"/>
<evidence type="ECO:0000313" key="2">
    <source>
        <dbReference type="Proteomes" id="UP000079169"/>
    </source>
</evidence>
<feature type="region of interest" description="Disordered" evidence="1">
    <location>
        <begin position="1"/>
        <end position="144"/>
    </location>
</feature>
<dbReference type="AlphaFoldDB" id="A0A1S3DJS2"/>
<protein>
    <submittedName>
        <fullName evidence="3">Uncharacterized protein LOC103519132</fullName>
    </submittedName>
</protein>
<dbReference type="PaxDb" id="121845-A0A1S3DJS2"/>
<keyword evidence="2" id="KW-1185">Reference proteome</keyword>
<evidence type="ECO:0000256" key="1">
    <source>
        <dbReference type="SAM" id="MobiDB-lite"/>
    </source>
</evidence>
<feature type="compositionally biased region" description="Polar residues" evidence="1">
    <location>
        <begin position="43"/>
        <end position="54"/>
    </location>
</feature>
<feature type="compositionally biased region" description="Low complexity" evidence="1">
    <location>
        <begin position="1"/>
        <end position="28"/>
    </location>
</feature>
<sequence>TPPTSGGTPPTGTPPTSGGTPPTGSGTPQDSNTPSGRRRRPATRSQSAKLTSGKSVRRRAIVNSSSELSVSNQSMRSAGASEPKLNEPDSPHKRKGSRRGQSVYVSHQRKSTAFLEIPPSTQDAAPETPDEDSYRLRSFSFTSK</sequence>
<evidence type="ECO:0000313" key="3">
    <source>
        <dbReference type="RefSeq" id="XP_008482439.1"/>
    </source>
</evidence>
<proteinExistence type="predicted"/>
<dbReference type="GeneID" id="103519132"/>
<gene>
    <name evidence="3" type="primary">LOC103519132</name>
</gene>
<feature type="compositionally biased region" description="Low complexity" evidence="1">
    <location>
        <begin position="62"/>
        <end position="74"/>
    </location>
</feature>
<organism evidence="2 3">
    <name type="scientific">Diaphorina citri</name>
    <name type="common">Asian citrus psyllid</name>
    <dbReference type="NCBI Taxonomy" id="121845"/>
    <lineage>
        <taxon>Eukaryota</taxon>
        <taxon>Metazoa</taxon>
        <taxon>Ecdysozoa</taxon>
        <taxon>Arthropoda</taxon>
        <taxon>Hexapoda</taxon>
        <taxon>Insecta</taxon>
        <taxon>Pterygota</taxon>
        <taxon>Neoptera</taxon>
        <taxon>Paraneoptera</taxon>
        <taxon>Hemiptera</taxon>
        <taxon>Sternorrhyncha</taxon>
        <taxon>Psylloidea</taxon>
        <taxon>Psyllidae</taxon>
        <taxon>Diaphorininae</taxon>
        <taxon>Diaphorina</taxon>
    </lineage>
</organism>